<dbReference type="InterPro" id="IPR007168">
    <property type="entry name" value="Phageshock_PspC_N"/>
</dbReference>
<keyword evidence="2" id="KW-1003">Cell membrane</keyword>
<organism evidence="11 12">
    <name type="scientific">Wandonia haliotis</name>
    <dbReference type="NCBI Taxonomy" id="574963"/>
    <lineage>
        <taxon>Bacteria</taxon>
        <taxon>Pseudomonadati</taxon>
        <taxon>Bacteroidota</taxon>
        <taxon>Flavobacteriia</taxon>
        <taxon>Flavobacteriales</taxon>
        <taxon>Crocinitomicaceae</taxon>
        <taxon>Wandonia</taxon>
    </lineage>
</organism>
<feature type="domain" description="PspC-related ToastRack" evidence="10">
    <location>
        <begin position="393"/>
        <end position="489"/>
    </location>
</feature>
<reference evidence="12" key="1">
    <citation type="journal article" date="2019" name="Int. J. Syst. Evol. Microbiol.">
        <title>The Global Catalogue of Microorganisms (GCM) 10K type strain sequencing project: providing services to taxonomists for standard genome sequencing and annotation.</title>
        <authorList>
            <consortium name="The Broad Institute Genomics Platform"/>
            <consortium name="The Broad Institute Genome Sequencing Center for Infectious Disease"/>
            <person name="Wu L."/>
            <person name="Ma J."/>
        </authorList>
    </citation>
    <scope>NUCLEOTIDE SEQUENCE [LARGE SCALE GENOMIC DNA]</scope>
    <source>
        <strain evidence="12">JCM 16083</strain>
    </source>
</reference>
<feature type="transmembrane region" description="Helical" evidence="7">
    <location>
        <begin position="279"/>
        <end position="302"/>
    </location>
</feature>
<protein>
    <submittedName>
        <fullName evidence="11">PspC domain-containing protein</fullName>
    </submittedName>
</protein>
<dbReference type="Pfam" id="PF04024">
    <property type="entry name" value="PspC"/>
    <property type="match status" value="1"/>
</dbReference>
<feature type="domain" description="PspC-related transmembrane region" evidence="9">
    <location>
        <begin position="205"/>
        <end position="341"/>
    </location>
</feature>
<feature type="region of interest" description="Disordered" evidence="6">
    <location>
        <begin position="87"/>
        <end position="107"/>
    </location>
</feature>
<evidence type="ECO:0000259" key="8">
    <source>
        <dbReference type="Pfam" id="PF04024"/>
    </source>
</evidence>
<dbReference type="InterPro" id="IPR052027">
    <property type="entry name" value="PspC"/>
</dbReference>
<proteinExistence type="predicted"/>
<feature type="transmembrane region" description="Helical" evidence="7">
    <location>
        <begin position="119"/>
        <end position="138"/>
    </location>
</feature>
<dbReference type="InterPro" id="IPR054319">
    <property type="entry name" value="PspC-rel_ToastRack"/>
</dbReference>
<keyword evidence="4 7" id="KW-1133">Transmembrane helix</keyword>
<feature type="transmembrane region" description="Helical" evidence="7">
    <location>
        <begin position="144"/>
        <end position="166"/>
    </location>
</feature>
<dbReference type="InterPro" id="IPR054321">
    <property type="entry name" value="PspC-rel_TM"/>
</dbReference>
<feature type="compositionally biased region" description="Basic and acidic residues" evidence="6">
    <location>
        <begin position="95"/>
        <end position="107"/>
    </location>
</feature>
<dbReference type="RefSeq" id="WP_343786961.1">
    <property type="nucleotide sequence ID" value="NZ_BAAAFH010000011.1"/>
</dbReference>
<evidence type="ECO:0000256" key="3">
    <source>
        <dbReference type="ARBA" id="ARBA00022692"/>
    </source>
</evidence>
<evidence type="ECO:0000313" key="12">
    <source>
        <dbReference type="Proteomes" id="UP001501126"/>
    </source>
</evidence>
<name>A0ABP3Y1R2_9FLAO</name>
<evidence type="ECO:0000256" key="7">
    <source>
        <dbReference type="SAM" id="Phobius"/>
    </source>
</evidence>
<dbReference type="Pfam" id="PF22571">
    <property type="entry name" value="LiaI-LiaF-TM_PspC"/>
    <property type="match status" value="1"/>
</dbReference>
<keyword evidence="3 7" id="KW-0812">Transmembrane</keyword>
<dbReference type="Pfam" id="PF22744">
    <property type="entry name" value="Toast-rack_PspC-Cterm"/>
    <property type="match status" value="1"/>
</dbReference>
<dbReference type="SUPFAM" id="SSF103473">
    <property type="entry name" value="MFS general substrate transporter"/>
    <property type="match status" value="1"/>
</dbReference>
<accession>A0ABP3Y1R2</accession>
<dbReference type="EMBL" id="BAAAFH010000011">
    <property type="protein sequence ID" value="GAA0875455.1"/>
    <property type="molecule type" value="Genomic_DNA"/>
</dbReference>
<feature type="transmembrane region" description="Helical" evidence="7">
    <location>
        <begin position="222"/>
        <end position="245"/>
    </location>
</feature>
<feature type="transmembrane region" description="Helical" evidence="7">
    <location>
        <begin position="314"/>
        <end position="335"/>
    </location>
</feature>
<dbReference type="Proteomes" id="UP001501126">
    <property type="component" value="Unassembled WGS sequence"/>
</dbReference>
<comment type="subcellular location">
    <subcellularLocation>
        <location evidence="1">Cell membrane</location>
        <topology evidence="1">Single-pass membrane protein</topology>
    </subcellularLocation>
</comment>
<evidence type="ECO:0000256" key="2">
    <source>
        <dbReference type="ARBA" id="ARBA00022475"/>
    </source>
</evidence>
<keyword evidence="5 7" id="KW-0472">Membrane</keyword>
<evidence type="ECO:0000256" key="4">
    <source>
        <dbReference type="ARBA" id="ARBA00022989"/>
    </source>
</evidence>
<evidence type="ECO:0000256" key="6">
    <source>
        <dbReference type="SAM" id="MobiDB-lite"/>
    </source>
</evidence>
<comment type="caution">
    <text evidence="11">The sequence shown here is derived from an EMBL/GenBank/DDBJ whole genome shotgun (WGS) entry which is preliminary data.</text>
</comment>
<evidence type="ECO:0000256" key="5">
    <source>
        <dbReference type="ARBA" id="ARBA00023136"/>
    </source>
</evidence>
<keyword evidence="12" id="KW-1185">Reference proteome</keyword>
<evidence type="ECO:0000313" key="11">
    <source>
        <dbReference type="EMBL" id="GAA0875455.1"/>
    </source>
</evidence>
<evidence type="ECO:0000259" key="9">
    <source>
        <dbReference type="Pfam" id="PF22571"/>
    </source>
</evidence>
<dbReference type="PANTHER" id="PTHR33885:SF3">
    <property type="entry name" value="PHAGE SHOCK PROTEIN C"/>
    <property type="match status" value="1"/>
</dbReference>
<gene>
    <name evidence="11" type="ORF">GCM10009118_18640</name>
</gene>
<evidence type="ECO:0000259" key="10">
    <source>
        <dbReference type="Pfam" id="PF22744"/>
    </source>
</evidence>
<dbReference type="InterPro" id="IPR036259">
    <property type="entry name" value="MFS_trans_sf"/>
</dbReference>
<sequence length="505" mass="56579">MNKTVSCNISGIIFNLEENAYATLNTYLTNLRTHLRNVEGSDEIYADIESRIAELFSGKLGVSKEVITEADVDEVIRILGNPEEYIDEDAEESEGQNKEKETKRSESAKVFMRDPDNGVIAGVCTGISAYFGVDLTLVRGLFVLLFFLTGFGLGLYIVLWIIAPRANSSADKLRMRGKPINIDSIKREVHEAAERVERYSKSKATRQKFETVKDRTNRFGRALGSIIGLFLIIGAAFGIITFLTVTLTEVGIFSSDDGERLISLYEFSDVIFRSDFQSFLGWTGLLGTVLIPMIAFIIMGMIMLLHIRSQWSKYVFILLTIFWFVSIGILTVTGLQVGSEFSSYKEIDESIGQVASSKLVINVPEVYGSDIGKVLEIDDEEFSNRIQMEDENIKSGFVALKFVPSEDSLFHIKTVKSSYGITSKKALSLSNNIIHDVHLDSNQLTVYPYYLFPADDKLRGQHVQVYVAVPVGGEIDWKGNKKQLNISNRSSKIEFETRTVEVDID</sequence>
<evidence type="ECO:0000256" key="1">
    <source>
        <dbReference type="ARBA" id="ARBA00004162"/>
    </source>
</evidence>
<feature type="domain" description="Phage shock protein PspC N-terminal" evidence="8">
    <location>
        <begin position="111"/>
        <end position="165"/>
    </location>
</feature>
<dbReference type="PANTHER" id="PTHR33885">
    <property type="entry name" value="PHAGE SHOCK PROTEIN C"/>
    <property type="match status" value="1"/>
</dbReference>